<dbReference type="InterPro" id="IPR002909">
    <property type="entry name" value="IPT_dom"/>
</dbReference>
<dbReference type="Gene3D" id="2.130.10.10">
    <property type="entry name" value="YVTN repeat-like/Quinoprotein amine dehydrogenase"/>
    <property type="match status" value="1"/>
</dbReference>
<evidence type="ECO:0000256" key="3">
    <source>
        <dbReference type="ARBA" id="ARBA00022729"/>
    </source>
</evidence>
<keyword evidence="3 7" id="KW-0732">Signal</keyword>
<gene>
    <name evidence="9" type="ORF">KUTeg_021369</name>
</gene>
<protein>
    <recommendedName>
        <fullName evidence="8">Sema domain-containing protein</fullName>
    </recommendedName>
</protein>
<dbReference type="SUPFAM" id="SSF101912">
    <property type="entry name" value="Sema domain"/>
    <property type="match status" value="1"/>
</dbReference>
<reference evidence="9 10" key="1">
    <citation type="submission" date="2022-12" db="EMBL/GenBank/DDBJ databases">
        <title>Chromosome-level genome of Tegillarca granosa.</title>
        <authorList>
            <person name="Kim J."/>
        </authorList>
    </citation>
    <scope>NUCLEOTIDE SEQUENCE [LARGE SCALE GENOMIC DNA]</scope>
    <source>
        <strain evidence="9">Teg-2019</strain>
        <tissue evidence="9">Adductor muscle</tissue>
    </source>
</reference>
<evidence type="ECO:0000313" key="9">
    <source>
        <dbReference type="EMBL" id="KAJ8302382.1"/>
    </source>
</evidence>
<dbReference type="Pfam" id="PF01833">
    <property type="entry name" value="TIG"/>
    <property type="match status" value="1"/>
</dbReference>
<comment type="caution">
    <text evidence="6">Lacks conserved residue(s) required for the propagation of feature annotation.</text>
</comment>
<evidence type="ECO:0000256" key="1">
    <source>
        <dbReference type="ARBA" id="ARBA00004167"/>
    </source>
</evidence>
<evidence type="ECO:0000259" key="8">
    <source>
        <dbReference type="PROSITE" id="PS51004"/>
    </source>
</evidence>
<dbReference type="PANTHER" id="PTHR22625">
    <property type="entry name" value="PLEXIN"/>
    <property type="match status" value="1"/>
</dbReference>
<keyword evidence="2" id="KW-0812">Transmembrane</keyword>
<proteinExistence type="predicted"/>
<dbReference type="InterPro" id="IPR001627">
    <property type="entry name" value="Semap_dom"/>
</dbReference>
<evidence type="ECO:0000256" key="7">
    <source>
        <dbReference type="SAM" id="SignalP"/>
    </source>
</evidence>
<dbReference type="Gene3D" id="2.60.40.10">
    <property type="entry name" value="Immunoglobulins"/>
    <property type="match status" value="1"/>
</dbReference>
<keyword evidence="10" id="KW-1185">Reference proteome</keyword>
<dbReference type="Pfam" id="PF01403">
    <property type="entry name" value="Sema"/>
    <property type="match status" value="1"/>
</dbReference>
<dbReference type="PROSITE" id="PS51004">
    <property type="entry name" value="SEMA"/>
    <property type="match status" value="1"/>
</dbReference>
<evidence type="ECO:0000313" key="10">
    <source>
        <dbReference type="Proteomes" id="UP001217089"/>
    </source>
</evidence>
<comment type="caution">
    <text evidence="9">The sequence shown here is derived from an EMBL/GenBank/DDBJ whole genome shotgun (WGS) entry which is preliminary data.</text>
</comment>
<dbReference type="InterPro" id="IPR031148">
    <property type="entry name" value="Plexin"/>
</dbReference>
<feature type="domain" description="Sema" evidence="8">
    <location>
        <begin position="1"/>
        <end position="466"/>
    </location>
</feature>
<dbReference type="SUPFAM" id="SSF81296">
    <property type="entry name" value="E set domains"/>
    <property type="match status" value="1"/>
</dbReference>
<dbReference type="PANTHER" id="PTHR22625:SF44">
    <property type="entry name" value="PLEXIN-B"/>
    <property type="match status" value="1"/>
</dbReference>
<dbReference type="SMART" id="SM00630">
    <property type="entry name" value="Sema"/>
    <property type="match status" value="1"/>
</dbReference>
<dbReference type="InterPro" id="IPR014756">
    <property type="entry name" value="Ig_E-set"/>
</dbReference>
<comment type="subcellular location">
    <subcellularLocation>
        <location evidence="1">Membrane</location>
        <topology evidence="1">Single-pass membrane protein</topology>
    </subcellularLocation>
</comment>
<feature type="signal peptide" evidence="7">
    <location>
        <begin position="1"/>
        <end position="30"/>
    </location>
</feature>
<feature type="chain" id="PRO_5047520675" description="Sema domain-containing protein" evidence="7">
    <location>
        <begin position="31"/>
        <end position="804"/>
    </location>
</feature>
<dbReference type="InterPro" id="IPR013783">
    <property type="entry name" value="Ig-like_fold"/>
</dbReference>
<evidence type="ECO:0000256" key="6">
    <source>
        <dbReference type="PROSITE-ProRule" id="PRU00352"/>
    </source>
</evidence>
<dbReference type="EMBL" id="JARBDR010000918">
    <property type="protein sequence ID" value="KAJ8302382.1"/>
    <property type="molecule type" value="Genomic_DNA"/>
</dbReference>
<accession>A0ABQ9EFN3</accession>
<evidence type="ECO:0000256" key="4">
    <source>
        <dbReference type="ARBA" id="ARBA00022737"/>
    </source>
</evidence>
<evidence type="ECO:0000256" key="5">
    <source>
        <dbReference type="ARBA" id="ARBA00022989"/>
    </source>
</evidence>
<keyword evidence="5" id="KW-0472">Membrane</keyword>
<sequence>MDKSNIWSFLNKFTTWSIFLFCVFCCCCHCLDSLDKQYDSSSEQDQPKQFVINQEKRVLIVRGKGEIYELNDRLENNKNVPSPENGNNDYLMINLPDSKMLLICQHNGKCEIRNSTDLSLIISEPQTVFICQSGQKMKTFVGVASDLKSYSGLSPLFGGSYCRETTYRMISANQKSNLNTLFDYIINLKNTEVARTYPVYFRCVIQYSKFILFFTNQKISIKSTLFTSKIIKICKESDEFKRVTYEDIPITCQRGNKEYRLLQHATLLRVSENDKLAAEMCQNKSDCAVIIGVFSSGNDPDNPDMSSAVCVFAVDTILQFFLESRRMNLVGTSNRFDGGYMDFVGTRFNLSKQDFDNSIKILSDLSDLKFCSFSNNINFMSNSTLQGKALHESGNTMFTKIESLMTNGFAHVYIGTSDGKLLENKLESRVIGNSVTVEYGKAVTEMGQMNRRIYAMTENKLEDLPDEYLKYWLPAAEQKCVSLNLNKIGIPLDTNSVDVTITTYPPINITSFTGVTFKCMYDNLREKPVVANNCNGIVGKQDHGQYWFYLLAVKEGSVVVVAKTLFWTYDCRKFDTRNSNAIFKSPTQTPMKATETLNVIFYAVIPENSTLGGNTEVVIEGTNFGVNSSDVTKLSMAGIDCIEVIKRKNQFQKLWCKTGPSNKEHTGPVTITVNGKHNSYGQFSYKDQVLKAIKPNTIIKEGGVWLTISGTNLNVGNKKYVVFLNSTIDMEGVLCENALLSVDDFITCSVNRYPSKFDRFEHQINLDKLIVMFDGNTTKELAMNFSFVSNPYDIRLSAIKSFSR</sequence>
<dbReference type="Proteomes" id="UP001217089">
    <property type="component" value="Unassembled WGS sequence"/>
</dbReference>
<dbReference type="InterPro" id="IPR036352">
    <property type="entry name" value="Semap_dom_sf"/>
</dbReference>
<keyword evidence="4" id="KW-0677">Repeat</keyword>
<name>A0ABQ9EFN3_TEGGR</name>
<keyword evidence="5" id="KW-1133">Transmembrane helix</keyword>
<dbReference type="InterPro" id="IPR015943">
    <property type="entry name" value="WD40/YVTN_repeat-like_dom_sf"/>
</dbReference>
<evidence type="ECO:0000256" key="2">
    <source>
        <dbReference type="ARBA" id="ARBA00022692"/>
    </source>
</evidence>
<organism evidence="9 10">
    <name type="scientific">Tegillarca granosa</name>
    <name type="common">Malaysian cockle</name>
    <name type="synonym">Anadara granosa</name>
    <dbReference type="NCBI Taxonomy" id="220873"/>
    <lineage>
        <taxon>Eukaryota</taxon>
        <taxon>Metazoa</taxon>
        <taxon>Spiralia</taxon>
        <taxon>Lophotrochozoa</taxon>
        <taxon>Mollusca</taxon>
        <taxon>Bivalvia</taxon>
        <taxon>Autobranchia</taxon>
        <taxon>Pteriomorphia</taxon>
        <taxon>Arcoida</taxon>
        <taxon>Arcoidea</taxon>
        <taxon>Arcidae</taxon>
        <taxon>Tegillarca</taxon>
    </lineage>
</organism>
<dbReference type="CDD" id="cd00603">
    <property type="entry name" value="IPT_PCSR"/>
    <property type="match status" value="1"/>
</dbReference>